<accession>B4CXX7</accession>
<comment type="caution">
    <text evidence="3">The sequence shown here is derived from an EMBL/GenBank/DDBJ whole genome shotgun (WGS) entry which is preliminary data.</text>
</comment>
<dbReference type="eggNOG" id="COG1847">
    <property type="taxonomic scope" value="Bacteria"/>
</dbReference>
<dbReference type="PANTHER" id="PTHR35800">
    <property type="entry name" value="PROTEIN JAG"/>
    <property type="match status" value="1"/>
</dbReference>
<dbReference type="Gene3D" id="3.30.1370.50">
    <property type="entry name" value="R3H-like domain"/>
    <property type="match status" value="1"/>
</dbReference>
<dbReference type="InterPro" id="IPR036867">
    <property type="entry name" value="R3H_dom_sf"/>
</dbReference>
<organism evidence="3 4">
    <name type="scientific">Chthoniobacter flavus Ellin428</name>
    <dbReference type="NCBI Taxonomy" id="497964"/>
    <lineage>
        <taxon>Bacteria</taxon>
        <taxon>Pseudomonadati</taxon>
        <taxon>Verrucomicrobiota</taxon>
        <taxon>Spartobacteria</taxon>
        <taxon>Chthoniobacterales</taxon>
        <taxon>Chthoniobacteraceae</taxon>
        <taxon>Chthoniobacter</taxon>
    </lineage>
</organism>
<evidence type="ECO:0000313" key="3">
    <source>
        <dbReference type="EMBL" id="EDY21125.1"/>
    </source>
</evidence>
<dbReference type="InterPro" id="IPR001374">
    <property type="entry name" value="R3H_dom"/>
</dbReference>
<dbReference type="EMBL" id="ABVL01000003">
    <property type="protein sequence ID" value="EDY21125.1"/>
    <property type="molecule type" value="Genomic_DNA"/>
</dbReference>
<dbReference type="InterPro" id="IPR015946">
    <property type="entry name" value="KH_dom-like_a/b"/>
</dbReference>
<dbReference type="SMART" id="SM00393">
    <property type="entry name" value="R3H"/>
    <property type="match status" value="1"/>
</dbReference>
<evidence type="ECO:0000313" key="4">
    <source>
        <dbReference type="Proteomes" id="UP000005824"/>
    </source>
</evidence>
<dbReference type="InParanoid" id="B4CXX7"/>
<feature type="domain" description="R3H" evidence="2">
    <location>
        <begin position="81"/>
        <end position="147"/>
    </location>
</feature>
<dbReference type="RefSeq" id="WP_006978744.1">
    <property type="nucleotide sequence ID" value="NZ_ABVL01000003.1"/>
</dbReference>
<sequence>MSLNPRETLDTMLGLLGFVCEIKEFEHEHGLTLQVYTAEKDRLIGRNGALLEDIQTLLNRLLQAKDKGALKVQVDIEHWREMKDDNLAHRVRQLAEIVRQTGRPYHLEPMNAYERRIVHNAFKDDPEIATWSPPDDARLKRITLRKRQPGPPQQ</sequence>
<keyword evidence="1" id="KW-0694">RNA-binding</keyword>
<dbReference type="Proteomes" id="UP000005824">
    <property type="component" value="Unassembled WGS sequence"/>
</dbReference>
<evidence type="ECO:0000259" key="2">
    <source>
        <dbReference type="PROSITE" id="PS51061"/>
    </source>
</evidence>
<name>B4CXX7_9BACT</name>
<dbReference type="InterPro" id="IPR034079">
    <property type="entry name" value="R3H_KhpB"/>
</dbReference>
<dbReference type="Pfam" id="PF07650">
    <property type="entry name" value="KH_2"/>
    <property type="match status" value="1"/>
</dbReference>
<dbReference type="GO" id="GO:0003723">
    <property type="term" value="F:RNA binding"/>
    <property type="evidence" value="ECO:0007669"/>
    <property type="project" value="UniProtKB-KW"/>
</dbReference>
<dbReference type="CDD" id="cd02644">
    <property type="entry name" value="R3H_jag"/>
    <property type="match status" value="1"/>
</dbReference>
<dbReference type="PROSITE" id="PS51061">
    <property type="entry name" value="R3H"/>
    <property type="match status" value="1"/>
</dbReference>
<dbReference type="AlphaFoldDB" id="B4CXX7"/>
<dbReference type="Gene3D" id="3.30.300.20">
    <property type="match status" value="1"/>
</dbReference>
<dbReference type="InterPro" id="IPR004044">
    <property type="entry name" value="KH_dom_type_2"/>
</dbReference>
<protein>
    <submittedName>
        <fullName evidence="3">Single-stranded nucleic acid binding R3H domain protein</fullName>
    </submittedName>
</protein>
<dbReference type="Pfam" id="PF01424">
    <property type="entry name" value="R3H"/>
    <property type="match status" value="1"/>
</dbReference>
<keyword evidence="4" id="KW-1185">Reference proteome</keyword>
<dbReference type="InterPro" id="IPR039247">
    <property type="entry name" value="KhpB"/>
</dbReference>
<gene>
    <name evidence="3" type="ORF">CfE428DRAFT_1418</name>
</gene>
<dbReference type="PANTHER" id="PTHR35800:SF1">
    <property type="entry name" value="RNA-BINDING PROTEIN KHPB"/>
    <property type="match status" value="1"/>
</dbReference>
<reference evidence="3 4" key="1">
    <citation type="journal article" date="2011" name="J. Bacteriol.">
        <title>Genome sequence of Chthoniobacter flavus Ellin428, an aerobic heterotrophic soil bacterium.</title>
        <authorList>
            <person name="Kant R."/>
            <person name="van Passel M.W."/>
            <person name="Palva A."/>
            <person name="Lucas S."/>
            <person name="Lapidus A."/>
            <person name="Glavina Del Rio T."/>
            <person name="Dalin E."/>
            <person name="Tice H."/>
            <person name="Bruce D."/>
            <person name="Goodwin L."/>
            <person name="Pitluck S."/>
            <person name="Larimer F.W."/>
            <person name="Land M.L."/>
            <person name="Hauser L."/>
            <person name="Sangwan P."/>
            <person name="de Vos W.M."/>
            <person name="Janssen P.H."/>
            <person name="Smidt H."/>
        </authorList>
    </citation>
    <scope>NUCLEOTIDE SEQUENCE [LARGE SCALE GENOMIC DNA]</scope>
    <source>
        <strain evidence="3 4">Ellin428</strain>
    </source>
</reference>
<proteinExistence type="predicted"/>
<evidence type="ECO:0000256" key="1">
    <source>
        <dbReference type="ARBA" id="ARBA00022884"/>
    </source>
</evidence>
<dbReference type="STRING" id="497964.CfE428DRAFT_1418"/>